<dbReference type="InterPro" id="IPR033116">
    <property type="entry name" value="TRYPSIN_SER"/>
</dbReference>
<accession>A0A8J2WW67</accession>
<evidence type="ECO:0000313" key="10">
    <source>
        <dbReference type="EMBL" id="CAH0369849.1"/>
    </source>
</evidence>
<proteinExistence type="predicted"/>
<evidence type="ECO:0000256" key="3">
    <source>
        <dbReference type="ARBA" id="ARBA00022729"/>
    </source>
</evidence>
<dbReference type="Gene3D" id="2.40.10.10">
    <property type="entry name" value="Trypsin-like serine proteases"/>
    <property type="match status" value="1"/>
</dbReference>
<evidence type="ECO:0000259" key="9">
    <source>
        <dbReference type="PROSITE" id="PS50240"/>
    </source>
</evidence>
<protein>
    <recommendedName>
        <fullName evidence="9">Peptidase S1 domain-containing protein</fullName>
    </recommendedName>
</protein>
<dbReference type="PANTHER" id="PTHR24256">
    <property type="entry name" value="TRYPTASE-RELATED"/>
    <property type="match status" value="1"/>
</dbReference>
<sequence length="377" mass="40396">MKLTLLWIATAHALVPHRGALPTAPRHRSGSAAPTMICPLAPLAPLWLAGKAVIEGRRKFFPDSEPWPRAWEESDVWLENSISFGPKKSRAAGDTAKCPIPVAVRDPEECAMAYLPGFDICAGDPPAEDACYGDSGGPLLVRDGDAWAQVGVVSRGNGCAAVPGLYADATALREWMLTTTGGFEGQERAAPQPSARPTAPPTPRPVALDSAPQPTTRPPTPRHWGTGVGWCYARLQKEIWATTPQDCWANCHAAYGERLVAVDFWENGNGRNCYCMDECQCMFPTPDDDITPYVITVDSISELPEACESYSYDFSYWYDDEATPPPTAQESSPVTPDEPLGLPEDSATAAPAAESDGALGRRLARAAAACALAALLL</sequence>
<comment type="caution">
    <text evidence="10">The sequence shown here is derived from an EMBL/GenBank/DDBJ whole genome shotgun (WGS) entry which is preliminary data.</text>
</comment>
<dbReference type="InterPro" id="IPR051487">
    <property type="entry name" value="Ser/Thr_Proteases_Immune/Dev"/>
</dbReference>
<evidence type="ECO:0000313" key="11">
    <source>
        <dbReference type="Proteomes" id="UP000789595"/>
    </source>
</evidence>
<feature type="domain" description="Peptidase S1" evidence="9">
    <location>
        <begin position="102"/>
        <end position="181"/>
    </location>
</feature>
<feature type="region of interest" description="Disordered" evidence="7">
    <location>
        <begin position="323"/>
        <end position="354"/>
    </location>
</feature>
<organism evidence="10 11">
    <name type="scientific">Pelagomonas calceolata</name>
    <dbReference type="NCBI Taxonomy" id="35677"/>
    <lineage>
        <taxon>Eukaryota</taxon>
        <taxon>Sar</taxon>
        <taxon>Stramenopiles</taxon>
        <taxon>Ochrophyta</taxon>
        <taxon>Pelagophyceae</taxon>
        <taxon>Pelagomonadales</taxon>
        <taxon>Pelagomonadaceae</taxon>
        <taxon>Pelagomonas</taxon>
    </lineage>
</organism>
<dbReference type="InterPro" id="IPR043504">
    <property type="entry name" value="Peptidase_S1_PA_chymotrypsin"/>
</dbReference>
<dbReference type="GO" id="GO:0006508">
    <property type="term" value="P:proteolysis"/>
    <property type="evidence" value="ECO:0007669"/>
    <property type="project" value="InterPro"/>
</dbReference>
<dbReference type="PROSITE" id="PS00135">
    <property type="entry name" value="TRYPSIN_SER"/>
    <property type="match status" value="1"/>
</dbReference>
<feature type="region of interest" description="Disordered" evidence="7">
    <location>
        <begin position="184"/>
        <end position="222"/>
    </location>
</feature>
<dbReference type="FunFam" id="2.40.10.10:FF:000054">
    <property type="entry name" value="Complement C1r subcomponent"/>
    <property type="match status" value="1"/>
</dbReference>
<evidence type="ECO:0000256" key="6">
    <source>
        <dbReference type="ARBA" id="ARBA00023180"/>
    </source>
</evidence>
<gene>
    <name evidence="10" type="ORF">PECAL_2P29920</name>
</gene>
<dbReference type="GO" id="GO:0005576">
    <property type="term" value="C:extracellular region"/>
    <property type="evidence" value="ECO:0007669"/>
    <property type="project" value="UniProtKB-SubCell"/>
</dbReference>
<dbReference type="OrthoDB" id="44567at2759"/>
<evidence type="ECO:0000256" key="2">
    <source>
        <dbReference type="ARBA" id="ARBA00022525"/>
    </source>
</evidence>
<evidence type="ECO:0000256" key="5">
    <source>
        <dbReference type="ARBA" id="ARBA00023157"/>
    </source>
</evidence>
<dbReference type="InterPro" id="IPR009003">
    <property type="entry name" value="Peptidase_S1_PA"/>
</dbReference>
<dbReference type="Proteomes" id="UP000789595">
    <property type="component" value="Unassembled WGS sequence"/>
</dbReference>
<evidence type="ECO:0000256" key="4">
    <source>
        <dbReference type="ARBA" id="ARBA00023026"/>
    </source>
</evidence>
<keyword evidence="2" id="KW-0964">Secreted</keyword>
<keyword evidence="4" id="KW-0843">Virulence</keyword>
<evidence type="ECO:0000256" key="8">
    <source>
        <dbReference type="SAM" id="SignalP"/>
    </source>
</evidence>
<name>A0A8J2WW67_9STRA</name>
<keyword evidence="6" id="KW-0325">Glycoprotein</keyword>
<reference evidence="10" key="1">
    <citation type="submission" date="2021-11" db="EMBL/GenBank/DDBJ databases">
        <authorList>
            <consortium name="Genoscope - CEA"/>
            <person name="William W."/>
        </authorList>
    </citation>
    <scope>NUCLEOTIDE SEQUENCE</scope>
</reference>
<dbReference type="EMBL" id="CAKKNE010000002">
    <property type="protein sequence ID" value="CAH0369849.1"/>
    <property type="molecule type" value="Genomic_DNA"/>
</dbReference>
<feature type="chain" id="PRO_5035272411" description="Peptidase S1 domain-containing protein" evidence="8">
    <location>
        <begin position="21"/>
        <end position="377"/>
    </location>
</feature>
<comment type="subcellular location">
    <subcellularLocation>
        <location evidence="1">Secreted</location>
    </subcellularLocation>
</comment>
<feature type="signal peptide" evidence="8">
    <location>
        <begin position="1"/>
        <end position="20"/>
    </location>
</feature>
<dbReference type="PROSITE" id="PS50240">
    <property type="entry name" value="TRYPSIN_DOM"/>
    <property type="match status" value="1"/>
</dbReference>
<dbReference type="InterPro" id="IPR001254">
    <property type="entry name" value="Trypsin_dom"/>
</dbReference>
<dbReference type="Pfam" id="PF00089">
    <property type="entry name" value="Trypsin"/>
    <property type="match status" value="1"/>
</dbReference>
<evidence type="ECO:0000256" key="7">
    <source>
        <dbReference type="SAM" id="MobiDB-lite"/>
    </source>
</evidence>
<keyword evidence="11" id="KW-1185">Reference proteome</keyword>
<keyword evidence="5" id="KW-1015">Disulfide bond</keyword>
<evidence type="ECO:0000256" key="1">
    <source>
        <dbReference type="ARBA" id="ARBA00004613"/>
    </source>
</evidence>
<dbReference type="GO" id="GO:0004252">
    <property type="term" value="F:serine-type endopeptidase activity"/>
    <property type="evidence" value="ECO:0007669"/>
    <property type="project" value="InterPro"/>
</dbReference>
<feature type="compositionally biased region" description="Low complexity" evidence="7">
    <location>
        <begin position="188"/>
        <end position="197"/>
    </location>
</feature>
<dbReference type="SUPFAM" id="SSF50494">
    <property type="entry name" value="Trypsin-like serine proteases"/>
    <property type="match status" value="1"/>
</dbReference>
<keyword evidence="3 8" id="KW-0732">Signal</keyword>
<dbReference type="AlphaFoldDB" id="A0A8J2WW67"/>